<keyword evidence="4" id="KW-1185">Reference proteome</keyword>
<dbReference type="EMBL" id="MBTF01000035">
    <property type="protein sequence ID" value="OOQ57894.1"/>
    <property type="molecule type" value="Genomic_DNA"/>
</dbReference>
<proteinExistence type="predicted"/>
<feature type="signal peptide" evidence="1">
    <location>
        <begin position="1"/>
        <end position="20"/>
    </location>
</feature>
<name>A0A1S9PA92_9SPHI</name>
<dbReference type="InterPro" id="IPR036709">
    <property type="entry name" value="Autotransporte_beta_dom_sf"/>
</dbReference>
<protein>
    <recommendedName>
        <fullName evidence="2">Outer membrane protein beta-barrel domain-containing protein</fullName>
    </recommendedName>
</protein>
<dbReference type="Pfam" id="PF13568">
    <property type="entry name" value="OMP_b-brl_2"/>
    <property type="match status" value="1"/>
</dbReference>
<sequence>MKKLFLSIAIIVSAAISAKAQFSLGIKGGVNFSKINTDNVSESTKTGYQAGIFARVGSNVYLQPELYLGSSGGKFAFPTSNNNTTSEGKVKFTTLNLPLLIGKGFGGDNLNFRIMAGPVYSYVLDKNDNFSSAVNGAYNDFGDYRKSTLGFQAGAGVDIGHITADFRYEGGLTKINPNYGQRQNLWALSVGFKLF</sequence>
<evidence type="ECO:0000259" key="2">
    <source>
        <dbReference type="Pfam" id="PF13568"/>
    </source>
</evidence>
<evidence type="ECO:0000313" key="4">
    <source>
        <dbReference type="Proteomes" id="UP000189739"/>
    </source>
</evidence>
<dbReference type="SUPFAM" id="SSF103515">
    <property type="entry name" value="Autotransporter"/>
    <property type="match status" value="1"/>
</dbReference>
<dbReference type="RefSeq" id="WP_078350496.1">
    <property type="nucleotide sequence ID" value="NZ_MBTF01000035.1"/>
</dbReference>
<dbReference type="Proteomes" id="UP000189739">
    <property type="component" value="Unassembled WGS sequence"/>
</dbReference>
<reference evidence="3 4" key="1">
    <citation type="submission" date="2016-07" db="EMBL/GenBank/DDBJ databases">
        <title>Genomic analysis of zinc-resistant bacterium Mucilaginibacter pedocola TBZ30.</title>
        <authorList>
            <person name="Huang J."/>
            <person name="Tang J."/>
        </authorList>
    </citation>
    <scope>NUCLEOTIDE SEQUENCE [LARGE SCALE GENOMIC DNA]</scope>
    <source>
        <strain evidence="3 4">TBZ30</strain>
    </source>
</reference>
<feature type="domain" description="Outer membrane protein beta-barrel" evidence="2">
    <location>
        <begin position="21"/>
        <end position="175"/>
    </location>
</feature>
<evidence type="ECO:0000313" key="3">
    <source>
        <dbReference type="EMBL" id="OOQ57894.1"/>
    </source>
</evidence>
<evidence type="ECO:0000256" key="1">
    <source>
        <dbReference type="SAM" id="SignalP"/>
    </source>
</evidence>
<comment type="caution">
    <text evidence="3">The sequence shown here is derived from an EMBL/GenBank/DDBJ whole genome shotgun (WGS) entry which is preliminary data.</text>
</comment>
<gene>
    <name evidence="3" type="ORF">BC343_12085</name>
</gene>
<organism evidence="3 4">
    <name type="scientific">Mucilaginibacter pedocola</name>
    <dbReference type="NCBI Taxonomy" id="1792845"/>
    <lineage>
        <taxon>Bacteria</taxon>
        <taxon>Pseudomonadati</taxon>
        <taxon>Bacteroidota</taxon>
        <taxon>Sphingobacteriia</taxon>
        <taxon>Sphingobacteriales</taxon>
        <taxon>Sphingobacteriaceae</taxon>
        <taxon>Mucilaginibacter</taxon>
    </lineage>
</organism>
<dbReference type="OrthoDB" id="753334at2"/>
<dbReference type="STRING" id="1792845.BC343_12085"/>
<accession>A0A1S9PA92</accession>
<dbReference type="InterPro" id="IPR025665">
    <property type="entry name" value="Beta-barrel_OMP_2"/>
</dbReference>
<dbReference type="AlphaFoldDB" id="A0A1S9PA92"/>
<feature type="chain" id="PRO_5012843019" description="Outer membrane protein beta-barrel domain-containing protein" evidence="1">
    <location>
        <begin position="21"/>
        <end position="195"/>
    </location>
</feature>
<keyword evidence="1" id="KW-0732">Signal</keyword>